<dbReference type="Proteomes" id="UP000000305">
    <property type="component" value="Unassembled WGS sequence"/>
</dbReference>
<feature type="transmembrane region" description="Helical" evidence="1">
    <location>
        <begin position="15"/>
        <end position="33"/>
    </location>
</feature>
<evidence type="ECO:0000313" key="3">
    <source>
        <dbReference type="Proteomes" id="UP000000305"/>
    </source>
</evidence>
<keyword evidence="1" id="KW-0812">Transmembrane</keyword>
<name>E9HIX0_DAPPU</name>
<dbReference type="KEGG" id="dpx:DAPPUDRAFT_260293"/>
<organism evidence="2 3">
    <name type="scientific">Daphnia pulex</name>
    <name type="common">Water flea</name>
    <dbReference type="NCBI Taxonomy" id="6669"/>
    <lineage>
        <taxon>Eukaryota</taxon>
        <taxon>Metazoa</taxon>
        <taxon>Ecdysozoa</taxon>
        <taxon>Arthropoda</taxon>
        <taxon>Crustacea</taxon>
        <taxon>Branchiopoda</taxon>
        <taxon>Diplostraca</taxon>
        <taxon>Cladocera</taxon>
        <taxon>Anomopoda</taxon>
        <taxon>Daphniidae</taxon>
        <taxon>Daphnia</taxon>
    </lineage>
</organism>
<proteinExistence type="predicted"/>
<dbReference type="EMBL" id="GL732658">
    <property type="protein sequence ID" value="EFX68284.1"/>
    <property type="molecule type" value="Genomic_DNA"/>
</dbReference>
<accession>E9HIX0</accession>
<evidence type="ECO:0000313" key="2">
    <source>
        <dbReference type="EMBL" id="EFX68284.1"/>
    </source>
</evidence>
<dbReference type="InParanoid" id="E9HIX0"/>
<sequence>MLTTITPSLDKIDQYYHLVTLYNATLSILYHHIKATSPIMFQRDDHHKFSDT</sequence>
<keyword evidence="3" id="KW-1185">Reference proteome</keyword>
<protein>
    <submittedName>
        <fullName evidence="2">Uncharacterized protein</fullName>
    </submittedName>
</protein>
<keyword evidence="1" id="KW-1133">Transmembrane helix</keyword>
<reference evidence="2 3" key="1">
    <citation type="journal article" date="2011" name="Science">
        <title>The ecoresponsive genome of Daphnia pulex.</title>
        <authorList>
            <person name="Colbourne J.K."/>
            <person name="Pfrender M.E."/>
            <person name="Gilbert D."/>
            <person name="Thomas W.K."/>
            <person name="Tucker A."/>
            <person name="Oakley T.H."/>
            <person name="Tokishita S."/>
            <person name="Aerts A."/>
            <person name="Arnold G.J."/>
            <person name="Basu M.K."/>
            <person name="Bauer D.J."/>
            <person name="Caceres C.E."/>
            <person name="Carmel L."/>
            <person name="Casola C."/>
            <person name="Choi J.H."/>
            <person name="Detter J.C."/>
            <person name="Dong Q."/>
            <person name="Dusheyko S."/>
            <person name="Eads B.D."/>
            <person name="Frohlich T."/>
            <person name="Geiler-Samerotte K.A."/>
            <person name="Gerlach D."/>
            <person name="Hatcher P."/>
            <person name="Jogdeo S."/>
            <person name="Krijgsveld J."/>
            <person name="Kriventseva E.V."/>
            <person name="Kultz D."/>
            <person name="Laforsch C."/>
            <person name="Lindquist E."/>
            <person name="Lopez J."/>
            <person name="Manak J.R."/>
            <person name="Muller J."/>
            <person name="Pangilinan J."/>
            <person name="Patwardhan R.P."/>
            <person name="Pitluck S."/>
            <person name="Pritham E.J."/>
            <person name="Rechtsteiner A."/>
            <person name="Rho M."/>
            <person name="Rogozin I.B."/>
            <person name="Sakarya O."/>
            <person name="Salamov A."/>
            <person name="Schaack S."/>
            <person name="Shapiro H."/>
            <person name="Shiga Y."/>
            <person name="Skalitzky C."/>
            <person name="Smith Z."/>
            <person name="Souvorov A."/>
            <person name="Sung W."/>
            <person name="Tang Z."/>
            <person name="Tsuchiya D."/>
            <person name="Tu H."/>
            <person name="Vos H."/>
            <person name="Wang M."/>
            <person name="Wolf Y.I."/>
            <person name="Yamagata H."/>
            <person name="Yamada T."/>
            <person name="Ye Y."/>
            <person name="Shaw J.R."/>
            <person name="Andrews J."/>
            <person name="Crease T.J."/>
            <person name="Tang H."/>
            <person name="Lucas S.M."/>
            <person name="Robertson H.M."/>
            <person name="Bork P."/>
            <person name="Koonin E.V."/>
            <person name="Zdobnov E.M."/>
            <person name="Grigoriev I.V."/>
            <person name="Lynch M."/>
            <person name="Boore J.L."/>
        </authorList>
    </citation>
    <scope>NUCLEOTIDE SEQUENCE [LARGE SCALE GENOMIC DNA]</scope>
</reference>
<evidence type="ECO:0000256" key="1">
    <source>
        <dbReference type="SAM" id="Phobius"/>
    </source>
</evidence>
<gene>
    <name evidence="2" type="ORF">DAPPUDRAFT_260293</name>
</gene>
<dbReference type="HOGENOM" id="CLU_3089325_0_0_1"/>
<dbReference type="AlphaFoldDB" id="E9HIX0"/>
<keyword evidence="1" id="KW-0472">Membrane</keyword>